<dbReference type="Proteomes" id="UP000632849">
    <property type="component" value="Unassembled WGS sequence"/>
</dbReference>
<keyword evidence="3" id="KW-1185">Reference proteome</keyword>
<reference evidence="2" key="1">
    <citation type="journal article" date="2014" name="Int. J. Syst. Evol. Microbiol.">
        <title>Complete genome sequence of Corynebacterium casei LMG S-19264T (=DSM 44701T), isolated from a smear-ripened cheese.</title>
        <authorList>
            <consortium name="US DOE Joint Genome Institute (JGI-PGF)"/>
            <person name="Walter F."/>
            <person name="Albersmeier A."/>
            <person name="Kalinowski J."/>
            <person name="Ruckert C."/>
        </authorList>
    </citation>
    <scope>NUCLEOTIDE SEQUENCE</scope>
    <source>
        <strain evidence="2">JCM 4122</strain>
    </source>
</reference>
<gene>
    <name evidence="2" type="ORF">GCM10017667_55840</name>
</gene>
<protein>
    <submittedName>
        <fullName evidence="2">Uncharacterized protein</fullName>
    </submittedName>
</protein>
<evidence type="ECO:0000313" key="2">
    <source>
        <dbReference type="EMBL" id="GHG15172.1"/>
    </source>
</evidence>
<name>A0A919BU49_STRFL</name>
<evidence type="ECO:0000256" key="1">
    <source>
        <dbReference type="SAM" id="Coils"/>
    </source>
</evidence>
<keyword evidence="1" id="KW-0175">Coiled coil</keyword>
<evidence type="ECO:0000313" key="3">
    <source>
        <dbReference type="Proteomes" id="UP000632849"/>
    </source>
</evidence>
<proteinExistence type="predicted"/>
<reference evidence="2" key="2">
    <citation type="submission" date="2020-09" db="EMBL/GenBank/DDBJ databases">
        <authorList>
            <person name="Sun Q."/>
            <person name="Ohkuma M."/>
        </authorList>
    </citation>
    <scope>NUCLEOTIDE SEQUENCE</scope>
    <source>
        <strain evidence="2">JCM 4122</strain>
    </source>
</reference>
<comment type="caution">
    <text evidence="2">The sequence shown here is derived from an EMBL/GenBank/DDBJ whole genome shotgun (WGS) entry which is preliminary data.</text>
</comment>
<accession>A0A919BU49</accession>
<feature type="coiled-coil region" evidence="1">
    <location>
        <begin position="62"/>
        <end position="89"/>
    </location>
</feature>
<sequence length="97" mass="11140">MGLFNRKSKNSEYVGRMRQLAAGLEAGEEAAAKAAADARREIDKWDRIVRSMTNRGEDHEGRDFAIRARDEAKNELREAETRLLTAKRERSNFKPTF</sequence>
<dbReference type="EMBL" id="BNBE01000003">
    <property type="protein sequence ID" value="GHG15172.1"/>
    <property type="molecule type" value="Genomic_DNA"/>
</dbReference>
<dbReference type="AlphaFoldDB" id="A0A919BU49"/>
<dbReference type="RefSeq" id="WP_190043572.1">
    <property type="nucleotide sequence ID" value="NZ_BNBE01000003.1"/>
</dbReference>
<organism evidence="2 3">
    <name type="scientific">Streptomyces filamentosus</name>
    <name type="common">Streptomyces roseosporus</name>
    <dbReference type="NCBI Taxonomy" id="67294"/>
    <lineage>
        <taxon>Bacteria</taxon>
        <taxon>Bacillati</taxon>
        <taxon>Actinomycetota</taxon>
        <taxon>Actinomycetes</taxon>
        <taxon>Kitasatosporales</taxon>
        <taxon>Streptomycetaceae</taxon>
        <taxon>Streptomyces</taxon>
    </lineage>
</organism>